<evidence type="ECO:0000313" key="3">
    <source>
        <dbReference type="Proteomes" id="UP000193207"/>
    </source>
</evidence>
<feature type="compositionally biased region" description="Acidic residues" evidence="1">
    <location>
        <begin position="328"/>
        <end position="344"/>
    </location>
</feature>
<dbReference type="EMBL" id="FWFU01000002">
    <property type="protein sequence ID" value="SLN37689.1"/>
    <property type="molecule type" value="Genomic_DNA"/>
</dbReference>
<evidence type="ECO:0000256" key="1">
    <source>
        <dbReference type="SAM" id="MobiDB-lite"/>
    </source>
</evidence>
<accession>A0A1X6Z1K0</accession>
<feature type="region of interest" description="Disordered" evidence="1">
    <location>
        <begin position="441"/>
        <end position="664"/>
    </location>
</feature>
<feature type="compositionally biased region" description="Low complexity" evidence="1">
    <location>
        <begin position="369"/>
        <end position="389"/>
    </location>
</feature>
<feature type="compositionally biased region" description="Basic and acidic residues" evidence="1">
    <location>
        <begin position="648"/>
        <end position="662"/>
    </location>
</feature>
<feature type="compositionally biased region" description="Acidic residues" evidence="1">
    <location>
        <begin position="509"/>
        <end position="536"/>
    </location>
</feature>
<feature type="compositionally biased region" description="Acidic residues" evidence="1">
    <location>
        <begin position="390"/>
        <end position="419"/>
    </location>
</feature>
<dbReference type="PROSITE" id="PS51257">
    <property type="entry name" value="PROKAR_LIPOPROTEIN"/>
    <property type="match status" value="1"/>
</dbReference>
<evidence type="ECO:0000313" key="2">
    <source>
        <dbReference type="EMBL" id="SLN37689.1"/>
    </source>
</evidence>
<proteinExistence type="predicted"/>
<feature type="region of interest" description="Disordered" evidence="1">
    <location>
        <begin position="369"/>
        <end position="425"/>
    </location>
</feature>
<keyword evidence="3" id="KW-1185">Reference proteome</keyword>
<feature type="compositionally biased region" description="Acidic residues" evidence="1">
    <location>
        <begin position="181"/>
        <end position="225"/>
    </location>
</feature>
<feature type="region of interest" description="Disordered" evidence="1">
    <location>
        <begin position="99"/>
        <end position="352"/>
    </location>
</feature>
<name>A0A1X6Z1K0_9RHOB</name>
<feature type="compositionally biased region" description="Low complexity" evidence="1">
    <location>
        <begin position="168"/>
        <end position="180"/>
    </location>
</feature>
<dbReference type="AlphaFoldDB" id="A0A1X6Z1K0"/>
<dbReference type="Proteomes" id="UP000193207">
    <property type="component" value="Unassembled WGS sequence"/>
</dbReference>
<gene>
    <name evidence="2" type="ORF">ROH8110_01958</name>
</gene>
<feature type="compositionally biased region" description="Basic and acidic residues" evidence="1">
    <location>
        <begin position="547"/>
        <end position="575"/>
    </location>
</feature>
<feature type="compositionally biased region" description="Low complexity" evidence="1">
    <location>
        <begin position="99"/>
        <end position="146"/>
    </location>
</feature>
<feature type="compositionally biased region" description="Acidic residues" evidence="1">
    <location>
        <begin position="447"/>
        <end position="471"/>
    </location>
</feature>
<protein>
    <recommendedName>
        <fullName evidence="4">Lipoprotein</fullName>
    </recommendedName>
</protein>
<organism evidence="2 3">
    <name type="scientific">Roseovarius halotolerans</name>
    <dbReference type="NCBI Taxonomy" id="505353"/>
    <lineage>
        <taxon>Bacteria</taxon>
        <taxon>Pseudomonadati</taxon>
        <taxon>Pseudomonadota</taxon>
        <taxon>Alphaproteobacteria</taxon>
        <taxon>Rhodobacterales</taxon>
        <taxon>Roseobacteraceae</taxon>
        <taxon>Roseovarius</taxon>
    </lineage>
</organism>
<feature type="compositionally biased region" description="Basic and acidic residues" evidence="1">
    <location>
        <begin position="591"/>
        <end position="640"/>
    </location>
</feature>
<reference evidence="2 3" key="1">
    <citation type="submission" date="2017-03" db="EMBL/GenBank/DDBJ databases">
        <authorList>
            <person name="Afonso C.L."/>
            <person name="Miller P.J."/>
            <person name="Scott M.A."/>
            <person name="Spackman E."/>
            <person name="Goraichik I."/>
            <person name="Dimitrov K.M."/>
            <person name="Suarez D.L."/>
            <person name="Swayne D.E."/>
        </authorList>
    </citation>
    <scope>NUCLEOTIDE SEQUENCE [LARGE SCALE GENOMIC DNA]</scope>
    <source>
        <strain evidence="2 3">CECT 8110</strain>
    </source>
</reference>
<evidence type="ECO:0008006" key="4">
    <source>
        <dbReference type="Google" id="ProtNLM"/>
    </source>
</evidence>
<sequence>MVSGSKILTVSYGTFSCTLEGFDDSFDTMKAIAEYFRDLAADDRYFGAEPPTPDAEMLARIAEREISRRVEARQGEGGIVLRAADSSALAGLTAPYALQPQPAASQPAPAPAPEAEAPDTAAPEAPLQESPAEAAEPAAEPKAAEPAPEPEVAEAPESVSTDEEETAAEAAEAAHPAVTEDASEEVLSEASEPEPEAIAEPAPEPEPESVAEAEPEPEAVAEPEAEPVHVAEAQPESEDDSVAAKLRRIRSVVMQSERSYAGDEFTEDEHADDESAGDYLDDAAADLDAALEADDAAELAQATPLQDDEEDELDSILSRFNADRDTVAEEPADTGDTLETEEEIPNATSDEVELAHDTLAQLLADALPAKAAGDAAEAAADADAQAPEFAEAEPEADPVEDDIADEDTAEDAEESGEDMVEPREPLRARVVAIKRSELEAAAAAQQFEEELAEDDTAAATSDDDDDEEDDAPASLLSPEEEADLQRELAALEAEMGDDAPESEGRLVADQDDDDDLSESALDDEWADTAEADENDEDRPQPAPALGKLDEGEPHADVNRIFAKTDSHRDAPEANHRRSVIQHLRAAVAATRADKKAGIADDPGKDDTPYRSDLADVVRPRRPRADATREHTRSPRPEETRPAPLKLVAEQRVDVETPREPIRPRRISAAELQADPAAVDSGFADFASEMGATELPDLLEAAAAYLADVEGRPQFSRPMLMGKLREVSDAGFSREDGLRSFGKLLRDGKLQKLKGGRFSVTEETEYRNAEGRNRNAG</sequence>
<feature type="compositionally biased region" description="Acidic residues" evidence="1">
    <location>
        <begin position="264"/>
        <end position="297"/>
    </location>
</feature>